<gene>
    <name evidence="1" type="ORF">VIS_S18BPA60030</name>
</gene>
<sequence>MRAAQGVSSQLGLDKVQSQAILEAALPWDACLAHWNDILDSLEAAPMSESELLQALGPVRTALGECRASRSKDIRAALDSSARVAFDALASPERPRVLHFGVHNRLDCNVCKTPQPPTP</sequence>
<evidence type="ECO:0000313" key="1">
    <source>
        <dbReference type="EMBL" id="CCF99632.1"/>
    </source>
</evidence>
<reference evidence="1" key="2">
    <citation type="submission" date="2012-02" db="EMBL/GenBank/DDBJ databases">
        <authorList>
            <person name="Genoscope - CEA"/>
        </authorList>
    </citation>
    <scope>NUCLEOTIDE SEQUENCE</scope>
</reference>
<reference evidence="1" key="1">
    <citation type="journal article" date="2012" name="Environ. Microbiol.">
        <title>Genomic content of uncultured Bacteroidetes from contrasting oceanic provinces in the North Atlantic Ocean.</title>
        <authorList>
            <person name="Gomez-Pereira P.R."/>
            <person name="Schuler M."/>
            <person name="Fuchs B.M."/>
            <person name="Bennke C."/>
            <person name="Teeling H."/>
            <person name="Waldmann J."/>
            <person name="Richter M."/>
            <person name="Barbe V."/>
            <person name="Bataille E."/>
            <person name="Glockner F.O."/>
            <person name="Amann R."/>
        </authorList>
    </citation>
    <scope>NUCLEOTIDE SEQUENCE</scope>
</reference>
<dbReference type="EMBL" id="FO117585">
    <property type="protein sequence ID" value="CCF99632.1"/>
    <property type="molecule type" value="Genomic_DNA"/>
</dbReference>
<dbReference type="AlphaFoldDB" id="H6RF21"/>
<proteinExistence type="predicted"/>
<name>H6RF21_9BACT</name>
<accession>H6RF21</accession>
<organism evidence="1">
    <name type="scientific">uncultured Flavobacteriia bacterium</name>
    <dbReference type="NCBI Taxonomy" id="212695"/>
    <lineage>
        <taxon>Bacteria</taxon>
        <taxon>Pseudomonadati</taxon>
        <taxon>Bacteroidota</taxon>
        <taxon>Flavobacteriia</taxon>
        <taxon>environmental samples</taxon>
    </lineage>
</organism>
<protein>
    <submittedName>
        <fullName evidence="1">Uncharacterized protein</fullName>
    </submittedName>
</protein>